<dbReference type="Proteomes" id="UP001152622">
    <property type="component" value="Chromosome 13"/>
</dbReference>
<dbReference type="AlphaFoldDB" id="A0A9Q1ESH1"/>
<feature type="region of interest" description="Disordered" evidence="1">
    <location>
        <begin position="71"/>
        <end position="97"/>
    </location>
</feature>
<protein>
    <submittedName>
        <fullName evidence="2">Uncharacterized protein</fullName>
    </submittedName>
</protein>
<evidence type="ECO:0000313" key="3">
    <source>
        <dbReference type="Proteomes" id="UP001152622"/>
    </source>
</evidence>
<reference evidence="2" key="1">
    <citation type="journal article" date="2023" name="Science">
        <title>Genome structures resolve the early diversification of teleost fishes.</title>
        <authorList>
            <person name="Parey E."/>
            <person name="Louis A."/>
            <person name="Montfort J."/>
            <person name="Bouchez O."/>
            <person name="Roques C."/>
            <person name="Iampietro C."/>
            <person name="Lluch J."/>
            <person name="Castinel A."/>
            <person name="Donnadieu C."/>
            <person name="Desvignes T."/>
            <person name="Floi Bucao C."/>
            <person name="Jouanno E."/>
            <person name="Wen M."/>
            <person name="Mejri S."/>
            <person name="Dirks R."/>
            <person name="Jansen H."/>
            <person name="Henkel C."/>
            <person name="Chen W.J."/>
            <person name="Zahm M."/>
            <person name="Cabau C."/>
            <person name="Klopp C."/>
            <person name="Thompson A.W."/>
            <person name="Robinson-Rechavi M."/>
            <person name="Braasch I."/>
            <person name="Lecointre G."/>
            <person name="Bobe J."/>
            <person name="Postlethwait J.H."/>
            <person name="Berthelot C."/>
            <person name="Roest Crollius H."/>
            <person name="Guiguen Y."/>
        </authorList>
    </citation>
    <scope>NUCLEOTIDE SEQUENCE</scope>
    <source>
        <strain evidence="2">WJC10195</strain>
    </source>
</reference>
<evidence type="ECO:0000313" key="2">
    <source>
        <dbReference type="EMBL" id="KAJ8344103.1"/>
    </source>
</evidence>
<name>A0A9Q1ESH1_SYNKA</name>
<comment type="caution">
    <text evidence="2">The sequence shown here is derived from an EMBL/GenBank/DDBJ whole genome shotgun (WGS) entry which is preliminary data.</text>
</comment>
<keyword evidence="3" id="KW-1185">Reference proteome</keyword>
<sequence>MLVTSSLGDSIRVGPSPIPGRACETEVILCLGSPGPNLRTLRVTFHTLLPCGGKRRRNLFVSTAKAPAGGAFPSPMPWASRTKSAAHVTGQSEEPLA</sequence>
<proteinExistence type="predicted"/>
<accession>A0A9Q1ESH1</accession>
<dbReference type="EMBL" id="JAINUF010000013">
    <property type="protein sequence ID" value="KAJ8344103.1"/>
    <property type="molecule type" value="Genomic_DNA"/>
</dbReference>
<organism evidence="2 3">
    <name type="scientific">Synaphobranchus kaupii</name>
    <name type="common">Kaup's arrowtooth eel</name>
    <dbReference type="NCBI Taxonomy" id="118154"/>
    <lineage>
        <taxon>Eukaryota</taxon>
        <taxon>Metazoa</taxon>
        <taxon>Chordata</taxon>
        <taxon>Craniata</taxon>
        <taxon>Vertebrata</taxon>
        <taxon>Euteleostomi</taxon>
        <taxon>Actinopterygii</taxon>
        <taxon>Neopterygii</taxon>
        <taxon>Teleostei</taxon>
        <taxon>Anguilliformes</taxon>
        <taxon>Synaphobranchidae</taxon>
        <taxon>Synaphobranchus</taxon>
    </lineage>
</organism>
<gene>
    <name evidence="2" type="ORF">SKAU_G00314320</name>
</gene>
<evidence type="ECO:0000256" key="1">
    <source>
        <dbReference type="SAM" id="MobiDB-lite"/>
    </source>
</evidence>